<dbReference type="SUPFAM" id="SSF50156">
    <property type="entry name" value="PDZ domain-like"/>
    <property type="match status" value="1"/>
</dbReference>
<evidence type="ECO:0000259" key="3">
    <source>
        <dbReference type="PROSITE" id="PS50106"/>
    </source>
</evidence>
<dbReference type="SUPFAM" id="SSF50494">
    <property type="entry name" value="Trypsin-like serine proteases"/>
    <property type="match status" value="1"/>
</dbReference>
<dbReference type="Pfam" id="PF13180">
    <property type="entry name" value="PDZ_2"/>
    <property type="match status" value="1"/>
</dbReference>
<dbReference type="GO" id="GO:0004252">
    <property type="term" value="F:serine-type endopeptidase activity"/>
    <property type="evidence" value="ECO:0007669"/>
    <property type="project" value="InterPro"/>
</dbReference>
<dbReference type="InterPro" id="IPR001940">
    <property type="entry name" value="Peptidase_S1C"/>
</dbReference>
<dbReference type="InterPro" id="IPR051201">
    <property type="entry name" value="Chloro_Bact_Ser_Proteases"/>
</dbReference>
<evidence type="ECO:0000313" key="4">
    <source>
        <dbReference type="EMBL" id="UPT85381.1"/>
    </source>
</evidence>
<dbReference type="EMBL" id="CP096255">
    <property type="protein sequence ID" value="UPT85381.1"/>
    <property type="molecule type" value="Genomic_DNA"/>
</dbReference>
<keyword evidence="1" id="KW-0645">Protease</keyword>
<reference evidence="4" key="2">
    <citation type="submission" date="2022-04" db="EMBL/GenBank/DDBJ databases">
        <authorList>
            <person name="Bromfield E.S.P."/>
            <person name="Cloutier S."/>
        </authorList>
    </citation>
    <scope>NUCLEOTIDE SEQUENCE</scope>
    <source>
        <strain evidence="4">1S5</strain>
    </source>
</reference>
<dbReference type="PANTHER" id="PTHR43343:SF3">
    <property type="entry name" value="PROTEASE DO-LIKE 8, CHLOROPLASTIC"/>
    <property type="match status" value="1"/>
</dbReference>
<dbReference type="PROSITE" id="PS50106">
    <property type="entry name" value="PDZ"/>
    <property type="match status" value="1"/>
</dbReference>
<feature type="domain" description="PDZ" evidence="3">
    <location>
        <begin position="272"/>
        <end position="306"/>
    </location>
</feature>
<organism evidence="4 5">
    <name type="scientific">Bradyrhizobium barranii subsp. apii</name>
    <dbReference type="NCBI Taxonomy" id="2819348"/>
    <lineage>
        <taxon>Bacteria</taxon>
        <taxon>Pseudomonadati</taxon>
        <taxon>Pseudomonadota</taxon>
        <taxon>Alphaproteobacteria</taxon>
        <taxon>Hyphomicrobiales</taxon>
        <taxon>Nitrobacteraceae</taxon>
        <taxon>Bradyrhizobium</taxon>
        <taxon>Bradyrhizobium barranii</taxon>
    </lineage>
</organism>
<dbReference type="InterPro" id="IPR036034">
    <property type="entry name" value="PDZ_sf"/>
</dbReference>
<name>A0A8U0FG08_9BRAD</name>
<dbReference type="Proteomes" id="UP000551709">
    <property type="component" value="Chromosome"/>
</dbReference>
<reference evidence="4" key="1">
    <citation type="journal article" date="2017" name="Syst. Appl. Microbiol.">
        <title>Soybeans inoculated with root zone soils of Canadian native legumes harbour diverse and novel Bradyrhizobium spp. that possess agricultural potential.</title>
        <authorList>
            <person name="Bromfield E.S.P."/>
            <person name="Cloutier S."/>
            <person name="Tambong J.T."/>
            <person name="Tran Thi T.V."/>
        </authorList>
    </citation>
    <scope>NUCLEOTIDE SEQUENCE</scope>
    <source>
        <strain evidence="4">1S5</strain>
    </source>
</reference>
<dbReference type="RefSeq" id="WP_248577137.1">
    <property type="nucleotide sequence ID" value="NZ_CP096255.1"/>
</dbReference>
<dbReference type="InterPro" id="IPR001478">
    <property type="entry name" value="PDZ"/>
</dbReference>
<dbReference type="PRINTS" id="PR00834">
    <property type="entry name" value="PROTEASES2C"/>
</dbReference>
<sequence>MSLKDSCHADFTSDIVDDAASSRATASAPVDDRALLDAYSNAVIDVTDRVGPAVVRVETGPKVPNGRERGGLGSGIVISPDGLVLTNSHVVGSSKEIRLRDVEGNVGEARVLGVDPDTDLALLRANGVRDLPYAALGNSKTLRRGQLVIAIGNPLGFESTVTAGVVSALGRSIRSVSGRTIEDVIQTDAALNPGNSGGPLVSSNAEVIGINTAIINGAQGICFAVASNTAQFVLSEIIRHGYVRRAFIGVAGQTAPVPRRHAVLAGVDNKMGALLMQIEPDGPATKAGLLPGDVVIKLDGVDINGVDDLIRVLDRDRIGRRLAMDVLRLGRLRAIDIDPIERKPAR</sequence>
<evidence type="ECO:0000256" key="2">
    <source>
        <dbReference type="ARBA" id="ARBA00022801"/>
    </source>
</evidence>
<dbReference type="Gene3D" id="2.30.42.10">
    <property type="match status" value="1"/>
</dbReference>
<evidence type="ECO:0000256" key="1">
    <source>
        <dbReference type="ARBA" id="ARBA00022670"/>
    </source>
</evidence>
<protein>
    <submittedName>
        <fullName evidence="4">Trypsin-like peptidase domain-containing protein</fullName>
    </submittedName>
</protein>
<proteinExistence type="predicted"/>
<gene>
    <name evidence="4" type="ORF">HAP41_0000034485</name>
</gene>
<dbReference type="AlphaFoldDB" id="A0A8U0FG08"/>
<dbReference type="InterPro" id="IPR009003">
    <property type="entry name" value="Peptidase_S1_PA"/>
</dbReference>
<keyword evidence="2" id="KW-0378">Hydrolase</keyword>
<dbReference type="GO" id="GO:0006508">
    <property type="term" value="P:proteolysis"/>
    <property type="evidence" value="ECO:0007669"/>
    <property type="project" value="UniProtKB-KW"/>
</dbReference>
<accession>A0A8U0FG08</accession>
<dbReference type="SMART" id="SM00228">
    <property type="entry name" value="PDZ"/>
    <property type="match status" value="1"/>
</dbReference>
<dbReference type="Pfam" id="PF13365">
    <property type="entry name" value="Trypsin_2"/>
    <property type="match status" value="1"/>
</dbReference>
<evidence type="ECO:0000313" key="5">
    <source>
        <dbReference type="Proteomes" id="UP000551709"/>
    </source>
</evidence>
<dbReference type="PANTHER" id="PTHR43343">
    <property type="entry name" value="PEPTIDASE S12"/>
    <property type="match status" value="1"/>
</dbReference>
<dbReference type="Gene3D" id="2.40.10.120">
    <property type="match status" value="1"/>
</dbReference>